<organism evidence="5 6">
    <name type="scientific">Marnyiella aurantia</name>
    <dbReference type="NCBI Taxonomy" id="2758037"/>
    <lineage>
        <taxon>Bacteria</taxon>
        <taxon>Pseudomonadati</taxon>
        <taxon>Bacteroidota</taxon>
        <taxon>Flavobacteriia</taxon>
        <taxon>Flavobacteriales</taxon>
        <taxon>Weeksellaceae</taxon>
        <taxon>Marnyiella</taxon>
    </lineage>
</organism>
<reference evidence="7" key="3">
    <citation type="submission" date="2020-07" db="EMBL/GenBank/DDBJ databases">
        <title>Flavobacterium sp. xlx-214.</title>
        <authorList>
            <person name="Yang C."/>
        </authorList>
    </citation>
    <scope>NUCLEOTIDE SEQUENCE [LARGE SCALE GENOMIC DNA]</scope>
    <source>
        <strain evidence="7">CX-624</strain>
    </source>
</reference>
<dbReference type="Pfam" id="PF01370">
    <property type="entry name" value="Epimerase"/>
    <property type="match status" value="1"/>
</dbReference>
<dbReference type="Gene3D" id="3.40.50.720">
    <property type="entry name" value="NAD(P)-binding Rossmann-like Domain"/>
    <property type="match status" value="1"/>
</dbReference>
<dbReference type="InterPro" id="IPR010099">
    <property type="entry name" value="SDR39U1"/>
</dbReference>
<dbReference type="PANTHER" id="PTHR11092">
    <property type="entry name" value="SUGAR NUCLEOTIDE EPIMERASE RELATED"/>
    <property type="match status" value="1"/>
</dbReference>
<dbReference type="Proteomes" id="UP000515349">
    <property type="component" value="Chromosome"/>
</dbReference>
<reference evidence="6" key="2">
    <citation type="submission" date="2020-07" db="EMBL/GenBank/DDBJ databases">
        <title>Chryseobacterium sp.cx-624.</title>
        <authorList>
            <person name="Yang C."/>
        </authorList>
    </citation>
    <scope>NUCLEOTIDE SEQUENCE [LARGE SCALE GENOMIC DNA]</scope>
    <source>
        <strain evidence="6">cx-624</strain>
    </source>
</reference>
<dbReference type="PANTHER" id="PTHR11092:SF0">
    <property type="entry name" value="EPIMERASE FAMILY PROTEIN SDR39U1"/>
    <property type="match status" value="1"/>
</dbReference>
<evidence type="ECO:0000256" key="1">
    <source>
        <dbReference type="ARBA" id="ARBA00009353"/>
    </source>
</evidence>
<dbReference type="EMBL" id="JACEUX010000001">
    <property type="protein sequence ID" value="MBA5246285.1"/>
    <property type="molecule type" value="Genomic_DNA"/>
</dbReference>
<evidence type="ECO:0000313" key="7">
    <source>
        <dbReference type="Proteomes" id="UP000539710"/>
    </source>
</evidence>
<dbReference type="InterPro" id="IPR001509">
    <property type="entry name" value="Epimerase_deHydtase"/>
</dbReference>
<proteinExistence type="inferred from homology"/>
<evidence type="ECO:0000259" key="3">
    <source>
        <dbReference type="Pfam" id="PF08338"/>
    </source>
</evidence>
<dbReference type="RefSeq" id="WP_181886371.1">
    <property type="nucleotide sequence ID" value="NZ_CP059472.1"/>
</dbReference>
<feature type="domain" description="DUF1731" evidence="3">
    <location>
        <begin position="250"/>
        <end position="295"/>
    </location>
</feature>
<evidence type="ECO:0000313" key="4">
    <source>
        <dbReference type="EMBL" id="MBA5246285.1"/>
    </source>
</evidence>
<dbReference type="SUPFAM" id="SSF51735">
    <property type="entry name" value="NAD(P)-binding Rossmann-fold domains"/>
    <property type="match status" value="1"/>
</dbReference>
<feature type="domain" description="NAD-dependent epimerase/dehydratase" evidence="2">
    <location>
        <begin position="3"/>
        <end position="216"/>
    </location>
</feature>
<keyword evidence="7" id="KW-1185">Reference proteome</keyword>
<reference evidence="4" key="4">
    <citation type="submission" date="2020-07" db="EMBL/GenBank/DDBJ databases">
        <authorList>
            <person name="Yang C."/>
        </authorList>
    </citation>
    <scope>NUCLEOTIDE SEQUENCE</scope>
    <source>
        <strain evidence="4">Cx-624</strain>
    </source>
</reference>
<dbReference type="EMBL" id="CP059472">
    <property type="protein sequence ID" value="QMS98343.1"/>
    <property type="molecule type" value="Genomic_DNA"/>
</dbReference>
<dbReference type="AlphaFoldDB" id="A0A7D7QF37"/>
<comment type="similarity">
    <text evidence="1">Belongs to the NAD(P)-dependent epimerase/dehydratase family. SDR39U1 subfamily.</text>
</comment>
<evidence type="ECO:0000313" key="6">
    <source>
        <dbReference type="Proteomes" id="UP000515349"/>
    </source>
</evidence>
<sequence length="299" mass="33739">MKILITGGTGLVGTKLVKELRKRGHTVNVLVRKKSNKPNEFYWNYNRRQLDSEALEGVESIIHLAGASIGKKWTYEYKQELISSRVDSANFLYDHCTLADIKLKSFISASGVNYYGTFISDDILNEEAGIVKHDFLSDLCLKWESAALHFGNIADRTVILRTAPVLSEKGGTMEKLNMITNLNLSSAIGKGSQWFNWIHLDDLVDMYVQAVENPKFEGVFNAVADEIPTNKEFMKSLAKSRSKLFLPVNVPSFLLRMVFGEMSVVILEGTRVRNKKIKSLGFDFKYPELKQALKSFVKA</sequence>
<dbReference type="Pfam" id="PF08338">
    <property type="entry name" value="DUF1731"/>
    <property type="match status" value="1"/>
</dbReference>
<protein>
    <submittedName>
        <fullName evidence="5">TIGR01777 family protein</fullName>
    </submittedName>
</protein>
<reference evidence="5" key="1">
    <citation type="submission" date="2020-07" db="EMBL/GenBank/DDBJ databases">
        <title>Chryseobacterium sp. CX-624.</title>
        <authorList>
            <person name="Yang C."/>
        </authorList>
    </citation>
    <scope>NUCLEOTIDE SEQUENCE</scope>
    <source>
        <strain evidence="5">CX-624</strain>
    </source>
</reference>
<dbReference type="InterPro" id="IPR013549">
    <property type="entry name" value="DUF1731"/>
</dbReference>
<evidence type="ECO:0000259" key="2">
    <source>
        <dbReference type="Pfam" id="PF01370"/>
    </source>
</evidence>
<accession>A0A7D7QF37</accession>
<evidence type="ECO:0000313" key="5">
    <source>
        <dbReference type="EMBL" id="QMS98343.1"/>
    </source>
</evidence>
<gene>
    <name evidence="5" type="ORF">H1R16_11675</name>
    <name evidence="4" type="ORF">H2507_03790</name>
</gene>
<dbReference type="NCBIfam" id="TIGR01777">
    <property type="entry name" value="yfcH"/>
    <property type="match status" value="1"/>
</dbReference>
<dbReference type="Proteomes" id="UP000539710">
    <property type="component" value="Unassembled WGS sequence"/>
</dbReference>
<dbReference type="InterPro" id="IPR036291">
    <property type="entry name" value="NAD(P)-bd_dom_sf"/>
</dbReference>
<name>A0A7D7QF37_9FLAO</name>
<dbReference type="KEGG" id="cbau:H1R16_11675"/>